<dbReference type="Pfam" id="PF04313">
    <property type="entry name" value="HSDR_N"/>
    <property type="match status" value="1"/>
</dbReference>
<name>A0A6A7VPX5_9BACT</name>
<evidence type="ECO:0000256" key="7">
    <source>
        <dbReference type="ARBA" id="ARBA00022801"/>
    </source>
</evidence>
<proteinExistence type="inferred from homology"/>
<dbReference type="Pfam" id="PF18766">
    <property type="entry name" value="SWI2_SNF2"/>
    <property type="match status" value="1"/>
</dbReference>
<protein>
    <recommendedName>
        <fullName evidence="10">Type I restriction enzyme endonuclease subunit</fullName>
        <shortName evidence="10">R protein</shortName>
        <ecNumber evidence="10">3.1.21.3</ecNumber>
    </recommendedName>
</protein>
<dbReference type="PANTHER" id="PTHR30195:SF16">
    <property type="entry name" value="TYPE I RESTRICTION ENZYME ENDONUCLEASE SUBUNIT"/>
    <property type="match status" value="1"/>
</dbReference>
<reference evidence="12 13" key="1">
    <citation type="submission" date="2019-09" db="EMBL/GenBank/DDBJ databases">
        <title>Distinct polysaccharide growth profiles of human intestinal Prevotella copri isolates.</title>
        <authorList>
            <person name="Fehlner-Peach H."/>
            <person name="Magnabosco C."/>
            <person name="Raghavan V."/>
            <person name="Scher J.U."/>
            <person name="Tett A."/>
            <person name="Cox L.M."/>
            <person name="Gottsegen C."/>
            <person name="Watters A."/>
            <person name="Wiltshire- Gordon J.D."/>
            <person name="Segata N."/>
            <person name="Bonneau R."/>
            <person name="Littman D.R."/>
        </authorList>
    </citation>
    <scope>NUCLEOTIDE SEQUENCE [LARGE SCALE GENOMIC DNA]</scope>
    <source>
        <strain evidence="12 13">BVe41219</strain>
    </source>
</reference>
<keyword evidence="5 10" id="KW-0680">Restriction system</keyword>
<dbReference type="CDD" id="cd22332">
    <property type="entry name" value="HsdR_N"/>
    <property type="match status" value="1"/>
</dbReference>
<feature type="domain" description="Helicase ATP-binding" evidence="11">
    <location>
        <begin position="284"/>
        <end position="457"/>
    </location>
</feature>
<gene>
    <name evidence="12" type="ORF">F7D42_14070</name>
</gene>
<comment type="caution">
    <text evidence="12">The sequence shown here is derived from an EMBL/GenBank/DDBJ whole genome shotgun (WGS) entry which is preliminary data.</text>
</comment>
<evidence type="ECO:0000313" key="13">
    <source>
        <dbReference type="Proteomes" id="UP000358159"/>
    </source>
</evidence>
<dbReference type="SMART" id="SM00487">
    <property type="entry name" value="DEXDc"/>
    <property type="match status" value="1"/>
</dbReference>
<dbReference type="PROSITE" id="PS51192">
    <property type="entry name" value="HELICASE_ATP_BIND_1"/>
    <property type="match status" value="1"/>
</dbReference>
<evidence type="ECO:0000259" key="11">
    <source>
        <dbReference type="PROSITE" id="PS51192"/>
    </source>
</evidence>
<keyword evidence="9 10" id="KW-0238">DNA-binding</keyword>
<evidence type="ECO:0000256" key="6">
    <source>
        <dbReference type="ARBA" id="ARBA00022759"/>
    </source>
</evidence>
<comment type="similarity">
    <text evidence="2 10">Belongs to the HsdR family.</text>
</comment>
<dbReference type="InterPro" id="IPR007409">
    <property type="entry name" value="Restrct_endonuc_type1_HsdR_N"/>
</dbReference>
<dbReference type="NCBIfam" id="TIGR00348">
    <property type="entry name" value="hsdR"/>
    <property type="match status" value="1"/>
</dbReference>
<evidence type="ECO:0000313" key="12">
    <source>
        <dbReference type="EMBL" id="MQO56799.1"/>
    </source>
</evidence>
<dbReference type="Pfam" id="PF22679">
    <property type="entry name" value="T1R_D3-like"/>
    <property type="match status" value="1"/>
</dbReference>
<sequence length="1137" mass="130834">MGFDYEPEFEDALIKLLKNNGWSGKMLNYPTEEQLIKNWADILFNNNKGIDRLNGQPLTKGEMQQLLDKVKELRTPLALNGFINGKSVTITRDNPADKLHFGKDVSLTIYNRLEIASGKSFYQIARQPKFEHHSFILPKRRGDLVLLINGMPVIHIELKSSKVPAMHAVNQITDKYIPEGVFTDCIFSLVQIFVAMNPEEMMYFANPGIDIKFNKAFCFHWADANNNPINDWQQIASTFLSIPMAHMLIGFYTVADQADGILKVLRSYQYYAASKISSIVAKWDWKSTEQKGGYIWHTTGSGKTMTSFKSAQLIAQSGDADKVVFLVDRIELGTQSLDEYRSFADSVDDVQATEDTDDLIGKLYDDTPRKNLLIVTSIQKMSKVNTKEFPKKKTEIEKIVSKRVVFIIDECHRSTFGDMLIDIKRTFPHAVFFGFTGTPINEENQKKSNTTQTIFGERLHTYSIANGIIDKNVLGFDPYMCPTYKDKALRRCVALEKAKAQTDEEAMADEAKKKVYQHYMNPSKVSMTGKTLPNGSYIKGIEDFIPSSQYNCKKHHLKVVEDIKENWITLSLNNKFHALLATDSIPEAIAYYRLLRKEMPALKVTALFDPNIDNTGGQQFKEEGLIEVLEGYKEQFSKEFTMSTHAAFKKDVALRLAHKKPYNGKDFTEDKQINLLIVVNQMLTGFDSKWINTLYVDKLMEYENIIQAFSRTNRLFGPDKPFGVIRYYRYPHTMKCYIDKAVAMYSDNKPLKLFADPLTHNLHQMNSIYEEIEYLFVHAGVKNFEKLPELEAERKRFVKLFNLFNKHFEAARIQGFVWEKNHYHLKQPQGNYADIDMLINEETYNVLLKRYQELLPSGVGGGGVEEPPYDIETYLTEIDTGQIDADYINERFDVYLKLINKGNASEEERQMVMQELHKSFALLSQEEQKYANIFLHDVESGDAVLDTGKRFYDYVVEYMNQAKNTKLHQVAELFGINELLLKEIMSSAVTADNLNSYNRFSKLTATIDKAKAKQFFEMTEGAKLLPFKVKPKAELFLQDFILSNGNMDIPEFGRKLTDINDDIHIVEFANTLMTMHNGISVLLLEKECIERFGEEYSAMSVSDWFKVIYSYVKTKTHKYDLKQDDIVYWNVAEDKTK</sequence>
<comment type="function">
    <text evidence="10">Subunit R is required for both nuclease and ATPase activities, but not for modification.</text>
</comment>
<dbReference type="GO" id="GO:0009307">
    <property type="term" value="P:DNA restriction-modification system"/>
    <property type="evidence" value="ECO:0007669"/>
    <property type="project" value="UniProtKB-KW"/>
</dbReference>
<dbReference type="RefSeq" id="WP_153094362.1">
    <property type="nucleotide sequence ID" value="NZ_VZAK01000030.1"/>
</dbReference>
<evidence type="ECO:0000256" key="8">
    <source>
        <dbReference type="ARBA" id="ARBA00022840"/>
    </source>
</evidence>
<organism evidence="12 13">
    <name type="scientific">Segatella copri</name>
    <dbReference type="NCBI Taxonomy" id="165179"/>
    <lineage>
        <taxon>Bacteria</taxon>
        <taxon>Pseudomonadati</taxon>
        <taxon>Bacteroidota</taxon>
        <taxon>Bacteroidia</taxon>
        <taxon>Bacteroidales</taxon>
        <taxon>Prevotellaceae</taxon>
        <taxon>Segatella</taxon>
    </lineage>
</organism>
<dbReference type="GO" id="GO:0005524">
    <property type="term" value="F:ATP binding"/>
    <property type="evidence" value="ECO:0007669"/>
    <property type="project" value="UniProtKB-KW"/>
</dbReference>
<dbReference type="AlphaFoldDB" id="A0A6A7VPX5"/>
<dbReference type="InterPro" id="IPR040980">
    <property type="entry name" value="SWI2_SNF2"/>
</dbReference>
<evidence type="ECO:0000256" key="5">
    <source>
        <dbReference type="ARBA" id="ARBA00022747"/>
    </source>
</evidence>
<evidence type="ECO:0000256" key="4">
    <source>
        <dbReference type="ARBA" id="ARBA00022741"/>
    </source>
</evidence>
<dbReference type="InterPro" id="IPR027417">
    <property type="entry name" value="P-loop_NTPase"/>
</dbReference>
<dbReference type="InterPro" id="IPR051268">
    <property type="entry name" value="Type-I_R_enzyme_R_subunit"/>
</dbReference>
<comment type="catalytic activity">
    <reaction evidence="1 10">
        <text>Endonucleolytic cleavage of DNA to give random double-stranded fragments with terminal 5'-phosphates, ATP is simultaneously hydrolyzed.</text>
        <dbReference type="EC" id="3.1.21.3"/>
    </reaction>
</comment>
<dbReference type="InterPro" id="IPR014001">
    <property type="entry name" value="Helicase_ATP-bd"/>
</dbReference>
<dbReference type="InterPro" id="IPR055180">
    <property type="entry name" value="HsdR_RecA-like_helicase_dom_2"/>
</dbReference>
<dbReference type="GO" id="GO:0003677">
    <property type="term" value="F:DNA binding"/>
    <property type="evidence" value="ECO:0007669"/>
    <property type="project" value="UniProtKB-KW"/>
</dbReference>
<dbReference type="Pfam" id="PF12008">
    <property type="entry name" value="EcoR124_C"/>
    <property type="match status" value="1"/>
</dbReference>
<dbReference type="Gene3D" id="3.90.1570.50">
    <property type="match status" value="1"/>
</dbReference>
<evidence type="ECO:0000256" key="10">
    <source>
        <dbReference type="RuleBase" id="RU364115"/>
    </source>
</evidence>
<dbReference type="InterPro" id="IPR004473">
    <property type="entry name" value="Restrct_endonuc_typeI_HsdR"/>
</dbReference>
<dbReference type="GO" id="GO:0009035">
    <property type="term" value="F:type I site-specific deoxyribonuclease activity"/>
    <property type="evidence" value="ECO:0007669"/>
    <property type="project" value="UniProtKB-EC"/>
</dbReference>
<dbReference type="EC" id="3.1.21.3" evidence="10"/>
<evidence type="ECO:0000256" key="1">
    <source>
        <dbReference type="ARBA" id="ARBA00000851"/>
    </source>
</evidence>
<keyword evidence="4 10" id="KW-0547">Nucleotide-binding</keyword>
<dbReference type="EMBL" id="VZAZ01000068">
    <property type="protein sequence ID" value="MQO56799.1"/>
    <property type="molecule type" value="Genomic_DNA"/>
</dbReference>
<keyword evidence="6 12" id="KW-0255">Endonuclease</keyword>
<dbReference type="InterPro" id="IPR022625">
    <property type="entry name" value="TypeI_RM_Rsu_C"/>
</dbReference>
<evidence type="ECO:0000256" key="2">
    <source>
        <dbReference type="ARBA" id="ARBA00008598"/>
    </source>
</evidence>
<evidence type="ECO:0000256" key="9">
    <source>
        <dbReference type="ARBA" id="ARBA00023125"/>
    </source>
</evidence>
<keyword evidence="7 10" id="KW-0378">Hydrolase</keyword>
<dbReference type="SUPFAM" id="SSF52540">
    <property type="entry name" value="P-loop containing nucleoside triphosphate hydrolases"/>
    <property type="match status" value="2"/>
</dbReference>
<dbReference type="Gene3D" id="3.40.50.300">
    <property type="entry name" value="P-loop containing nucleotide triphosphate hydrolases"/>
    <property type="match status" value="2"/>
</dbReference>
<evidence type="ECO:0000256" key="3">
    <source>
        <dbReference type="ARBA" id="ARBA00022722"/>
    </source>
</evidence>
<keyword evidence="8 10" id="KW-0067">ATP-binding</keyword>
<dbReference type="Proteomes" id="UP000358159">
    <property type="component" value="Unassembled WGS sequence"/>
</dbReference>
<dbReference type="PANTHER" id="PTHR30195">
    <property type="entry name" value="TYPE I SITE-SPECIFIC DEOXYRIBONUCLEASE PROTEIN SUBUNIT M AND R"/>
    <property type="match status" value="1"/>
</dbReference>
<accession>A0A6A7VPX5</accession>
<comment type="subunit">
    <text evidence="10">The type I restriction/modification system is composed of three polypeptides R, M and S.</text>
</comment>
<dbReference type="CDD" id="cd18800">
    <property type="entry name" value="SF2_C_EcoR124I-like"/>
    <property type="match status" value="1"/>
</dbReference>
<keyword evidence="3" id="KW-0540">Nuclease</keyword>